<name>A0A9P5YPU2_9AGAR</name>
<keyword evidence="9" id="KW-0560">Oxidoreductase</keyword>
<gene>
    <name evidence="15" type="ORF">BDN70DRAFT_886044</name>
</gene>
<comment type="pathway">
    <text evidence="3">Secondary metabolite biosynthesis; terpenoid biosynthesis.</text>
</comment>
<evidence type="ECO:0000313" key="15">
    <source>
        <dbReference type="EMBL" id="KAF9473254.1"/>
    </source>
</evidence>
<evidence type="ECO:0000256" key="14">
    <source>
        <dbReference type="SAM" id="SignalP"/>
    </source>
</evidence>
<protein>
    <submittedName>
        <fullName evidence="15">Cytochrome P450</fullName>
    </submittedName>
</protein>
<dbReference type="EMBL" id="MU155458">
    <property type="protein sequence ID" value="KAF9473254.1"/>
    <property type="molecule type" value="Genomic_DNA"/>
</dbReference>
<keyword evidence="11" id="KW-0503">Monooxygenase</keyword>
<keyword evidence="12" id="KW-0472">Membrane</keyword>
<evidence type="ECO:0000256" key="6">
    <source>
        <dbReference type="ARBA" id="ARBA00022692"/>
    </source>
</evidence>
<organism evidence="15 16">
    <name type="scientific">Pholiota conissans</name>
    <dbReference type="NCBI Taxonomy" id="109636"/>
    <lineage>
        <taxon>Eukaryota</taxon>
        <taxon>Fungi</taxon>
        <taxon>Dikarya</taxon>
        <taxon>Basidiomycota</taxon>
        <taxon>Agaricomycotina</taxon>
        <taxon>Agaricomycetes</taxon>
        <taxon>Agaricomycetidae</taxon>
        <taxon>Agaricales</taxon>
        <taxon>Agaricineae</taxon>
        <taxon>Strophariaceae</taxon>
        <taxon>Pholiota</taxon>
    </lineage>
</organism>
<dbReference type="InterPro" id="IPR002401">
    <property type="entry name" value="Cyt_P450_E_grp-I"/>
</dbReference>
<feature type="binding site" description="axial binding residue" evidence="13">
    <location>
        <position position="462"/>
    </location>
    <ligand>
        <name>heme</name>
        <dbReference type="ChEBI" id="CHEBI:30413"/>
    </ligand>
    <ligandPart>
        <name>Fe</name>
        <dbReference type="ChEBI" id="CHEBI:18248"/>
    </ligandPart>
</feature>
<dbReference type="PRINTS" id="PR00463">
    <property type="entry name" value="EP450I"/>
</dbReference>
<keyword evidence="7 13" id="KW-0479">Metal-binding</keyword>
<dbReference type="Pfam" id="PF00067">
    <property type="entry name" value="p450"/>
    <property type="match status" value="1"/>
</dbReference>
<comment type="similarity">
    <text evidence="4">Belongs to the cytochrome P450 family.</text>
</comment>
<evidence type="ECO:0000256" key="8">
    <source>
        <dbReference type="ARBA" id="ARBA00022989"/>
    </source>
</evidence>
<evidence type="ECO:0000256" key="2">
    <source>
        <dbReference type="ARBA" id="ARBA00004370"/>
    </source>
</evidence>
<dbReference type="OrthoDB" id="1470350at2759"/>
<dbReference type="PANTHER" id="PTHR24305">
    <property type="entry name" value="CYTOCHROME P450"/>
    <property type="match status" value="1"/>
</dbReference>
<dbReference type="GO" id="GO:0005506">
    <property type="term" value="F:iron ion binding"/>
    <property type="evidence" value="ECO:0007669"/>
    <property type="project" value="InterPro"/>
</dbReference>
<evidence type="ECO:0000256" key="10">
    <source>
        <dbReference type="ARBA" id="ARBA00023004"/>
    </source>
</evidence>
<evidence type="ECO:0000256" key="13">
    <source>
        <dbReference type="PIRSR" id="PIRSR602401-1"/>
    </source>
</evidence>
<keyword evidence="8" id="KW-1133">Transmembrane helix</keyword>
<keyword evidence="10 13" id="KW-0408">Iron</keyword>
<evidence type="ECO:0000256" key="12">
    <source>
        <dbReference type="ARBA" id="ARBA00023136"/>
    </source>
</evidence>
<keyword evidence="5 13" id="KW-0349">Heme</keyword>
<keyword evidence="14" id="KW-0732">Signal</keyword>
<dbReference type="GO" id="GO:0016020">
    <property type="term" value="C:membrane"/>
    <property type="evidence" value="ECO:0007669"/>
    <property type="project" value="UniProtKB-SubCell"/>
</dbReference>
<accession>A0A9P5YPU2</accession>
<reference evidence="15" key="1">
    <citation type="submission" date="2020-11" db="EMBL/GenBank/DDBJ databases">
        <authorList>
            <consortium name="DOE Joint Genome Institute"/>
            <person name="Ahrendt S."/>
            <person name="Riley R."/>
            <person name="Andreopoulos W."/>
            <person name="Labutti K."/>
            <person name="Pangilinan J."/>
            <person name="Ruiz-Duenas F.J."/>
            <person name="Barrasa J.M."/>
            <person name="Sanchez-Garcia M."/>
            <person name="Camarero S."/>
            <person name="Miyauchi S."/>
            <person name="Serrano A."/>
            <person name="Linde D."/>
            <person name="Babiker R."/>
            <person name="Drula E."/>
            <person name="Ayuso-Fernandez I."/>
            <person name="Pacheco R."/>
            <person name="Padilla G."/>
            <person name="Ferreira P."/>
            <person name="Barriuso J."/>
            <person name="Kellner H."/>
            <person name="Castanera R."/>
            <person name="Alfaro M."/>
            <person name="Ramirez L."/>
            <person name="Pisabarro A.G."/>
            <person name="Kuo A."/>
            <person name="Tritt A."/>
            <person name="Lipzen A."/>
            <person name="He G."/>
            <person name="Yan M."/>
            <person name="Ng V."/>
            <person name="Cullen D."/>
            <person name="Martin F."/>
            <person name="Rosso M.-N."/>
            <person name="Henrissat B."/>
            <person name="Hibbett D."/>
            <person name="Martinez A.T."/>
            <person name="Grigoriev I.V."/>
        </authorList>
    </citation>
    <scope>NUCLEOTIDE SEQUENCE</scope>
    <source>
        <strain evidence="15">CIRM-BRFM 674</strain>
    </source>
</reference>
<dbReference type="GO" id="GO:0020037">
    <property type="term" value="F:heme binding"/>
    <property type="evidence" value="ECO:0007669"/>
    <property type="project" value="InterPro"/>
</dbReference>
<feature type="chain" id="PRO_5040253777" evidence="14">
    <location>
        <begin position="25"/>
        <end position="519"/>
    </location>
</feature>
<dbReference type="Gene3D" id="1.10.630.10">
    <property type="entry name" value="Cytochrome P450"/>
    <property type="match status" value="1"/>
</dbReference>
<comment type="cofactor">
    <cofactor evidence="1 13">
        <name>heme</name>
        <dbReference type="ChEBI" id="CHEBI:30413"/>
    </cofactor>
</comment>
<dbReference type="GO" id="GO:0004497">
    <property type="term" value="F:monooxygenase activity"/>
    <property type="evidence" value="ECO:0007669"/>
    <property type="project" value="UniProtKB-KW"/>
</dbReference>
<feature type="signal peptide" evidence="14">
    <location>
        <begin position="1"/>
        <end position="24"/>
    </location>
</feature>
<evidence type="ECO:0000256" key="11">
    <source>
        <dbReference type="ARBA" id="ARBA00023033"/>
    </source>
</evidence>
<evidence type="ECO:0000256" key="9">
    <source>
        <dbReference type="ARBA" id="ARBA00023002"/>
    </source>
</evidence>
<dbReference type="PRINTS" id="PR00385">
    <property type="entry name" value="P450"/>
</dbReference>
<sequence length="519" mass="58173">MDDKTSVVLLLLCLSLSFFAYKRATSSDDVSVLQGPRSRSWLYGNMVEFILGVPAGRTEIDWFTKYGNFLKFHACFGGERLMISDPVAIRYMFQNMHLFVKSSKFQLINRLAFGEESLVYAEGDHHQRIRAVMNPMFSAASVRAAAPILEKTAQNLCDEWSSCSGTIVNAYRSLHKTTLFGITEAVMGYDSTTDKEYTSAYEDLLVSVSQRSKAGILTDAIVSFLPQSAGAFLEKYPPPDLKKLLDHRLMALKISQMLLRKRLATFRAGEEPEADLFSTFVRTNEKYKAKMSEDEINAQFGQLMVAGEDTTANSLVWVLYTLARNKDWQDKLRKELETAYAEHGGSGIEYDRLPFLNAVIKEVLRFYTAGSFTERVAATDVVIPLSTPIVTSSAKTLTQVRLRRGRTAIISMTGYNRLTSLWGDDANELNPYRWIDGRELKSGASIGPYANLLTFIGGPRTCLGWRFAVLEIQVVVSHLVRRFSFSLPENVSIQPASAITLVPMDTDGKTQLPLVIERL</sequence>
<dbReference type="Proteomes" id="UP000807469">
    <property type="component" value="Unassembled WGS sequence"/>
</dbReference>
<evidence type="ECO:0000256" key="1">
    <source>
        <dbReference type="ARBA" id="ARBA00001971"/>
    </source>
</evidence>
<evidence type="ECO:0000256" key="3">
    <source>
        <dbReference type="ARBA" id="ARBA00004721"/>
    </source>
</evidence>
<proteinExistence type="inferred from homology"/>
<comment type="caution">
    <text evidence="15">The sequence shown here is derived from an EMBL/GenBank/DDBJ whole genome shotgun (WGS) entry which is preliminary data.</text>
</comment>
<evidence type="ECO:0000256" key="7">
    <source>
        <dbReference type="ARBA" id="ARBA00022723"/>
    </source>
</evidence>
<dbReference type="InterPro" id="IPR036396">
    <property type="entry name" value="Cyt_P450_sf"/>
</dbReference>
<dbReference type="PANTHER" id="PTHR24305:SF166">
    <property type="entry name" value="CYTOCHROME P450 12A4, MITOCHONDRIAL-RELATED"/>
    <property type="match status" value="1"/>
</dbReference>
<comment type="subcellular location">
    <subcellularLocation>
        <location evidence="2">Membrane</location>
    </subcellularLocation>
</comment>
<dbReference type="GO" id="GO:0016705">
    <property type="term" value="F:oxidoreductase activity, acting on paired donors, with incorporation or reduction of molecular oxygen"/>
    <property type="evidence" value="ECO:0007669"/>
    <property type="project" value="InterPro"/>
</dbReference>
<keyword evidence="16" id="KW-1185">Reference proteome</keyword>
<evidence type="ECO:0000256" key="4">
    <source>
        <dbReference type="ARBA" id="ARBA00010617"/>
    </source>
</evidence>
<keyword evidence="6" id="KW-0812">Transmembrane</keyword>
<dbReference type="InterPro" id="IPR001128">
    <property type="entry name" value="Cyt_P450"/>
</dbReference>
<evidence type="ECO:0000256" key="5">
    <source>
        <dbReference type="ARBA" id="ARBA00022617"/>
    </source>
</evidence>
<dbReference type="SUPFAM" id="SSF48264">
    <property type="entry name" value="Cytochrome P450"/>
    <property type="match status" value="1"/>
</dbReference>
<dbReference type="AlphaFoldDB" id="A0A9P5YPU2"/>
<dbReference type="InterPro" id="IPR050121">
    <property type="entry name" value="Cytochrome_P450_monoxygenase"/>
</dbReference>
<evidence type="ECO:0000313" key="16">
    <source>
        <dbReference type="Proteomes" id="UP000807469"/>
    </source>
</evidence>